<dbReference type="Proteomes" id="UP001465755">
    <property type="component" value="Unassembled WGS sequence"/>
</dbReference>
<evidence type="ECO:0000256" key="6">
    <source>
        <dbReference type="SAM" id="Phobius"/>
    </source>
</evidence>
<accession>A0AAW1PJM9</accession>
<feature type="transmembrane region" description="Helical" evidence="6">
    <location>
        <begin position="292"/>
        <end position="310"/>
    </location>
</feature>
<evidence type="ECO:0000313" key="9">
    <source>
        <dbReference type="Proteomes" id="UP001465755"/>
    </source>
</evidence>
<evidence type="ECO:0000313" key="8">
    <source>
        <dbReference type="EMBL" id="KAK9809814.1"/>
    </source>
</evidence>
<sequence length="368" mass="38720">MEHPSAASSPSLEVLTPHNRSRLVLSATLTLTLSILGSSVLPVPFAISRTGIFMGLVTMVVVAYSNALTSILLLRASGRTGHDTYEGVAESAGGPVLKVATRVSLILLLFVLPLCCMRRMRSLELAGTAGVGVVAAIACIMVWDSWQAGFPAIASGDLPLWAPKASSDLPEAFSVLGFAFYIQPMMMPLLHEMPSGQLGIALTERAVYIVVMGVAISVYGIMGFAAAARYGQATQGNVLVNTWLGGPAEGLLDAVMAIYLSISIPPMQMSLRYTLDCLVAGEAAPPSTRRQILETVLIVLGSLSVALVFPSAAEKIFAVTGATAVCLVCYLLPVVIHLLLRTDRGEQTGPESNQGATLEAALRSDVIH</sequence>
<feature type="transmembrane region" description="Helical" evidence="6">
    <location>
        <begin position="123"/>
        <end position="143"/>
    </location>
</feature>
<protein>
    <recommendedName>
        <fullName evidence="7">Amino acid transporter transmembrane domain-containing protein</fullName>
    </recommendedName>
</protein>
<keyword evidence="4 6" id="KW-1133">Transmembrane helix</keyword>
<comment type="subcellular location">
    <subcellularLocation>
        <location evidence="1">Membrane</location>
        <topology evidence="1">Multi-pass membrane protein</topology>
    </subcellularLocation>
</comment>
<keyword evidence="5 6" id="KW-0472">Membrane</keyword>
<dbReference type="InterPro" id="IPR013057">
    <property type="entry name" value="AA_transpt_TM"/>
</dbReference>
<feature type="transmembrane region" description="Helical" evidence="6">
    <location>
        <begin position="96"/>
        <end position="116"/>
    </location>
</feature>
<name>A0AAW1PJM9_9CHLO</name>
<keyword evidence="3" id="KW-0813">Transport</keyword>
<evidence type="ECO:0000256" key="3">
    <source>
        <dbReference type="ARBA" id="ARBA00022970"/>
    </source>
</evidence>
<reference evidence="8 9" key="1">
    <citation type="journal article" date="2024" name="Nat. Commun.">
        <title>Phylogenomics reveals the evolutionary origins of lichenization in chlorophyte algae.</title>
        <authorList>
            <person name="Puginier C."/>
            <person name="Libourel C."/>
            <person name="Otte J."/>
            <person name="Skaloud P."/>
            <person name="Haon M."/>
            <person name="Grisel S."/>
            <person name="Petersen M."/>
            <person name="Berrin J.G."/>
            <person name="Delaux P.M."/>
            <person name="Dal Grande F."/>
            <person name="Keller J."/>
        </authorList>
    </citation>
    <scope>NUCLEOTIDE SEQUENCE [LARGE SCALE GENOMIC DNA]</scope>
    <source>
        <strain evidence="8 9">SAG 2036</strain>
    </source>
</reference>
<evidence type="ECO:0000256" key="1">
    <source>
        <dbReference type="ARBA" id="ARBA00004141"/>
    </source>
</evidence>
<feature type="transmembrane region" description="Helical" evidence="6">
    <location>
        <begin position="23"/>
        <end position="45"/>
    </location>
</feature>
<dbReference type="GO" id="GO:0016020">
    <property type="term" value="C:membrane"/>
    <property type="evidence" value="ECO:0007669"/>
    <property type="project" value="UniProtKB-SubCell"/>
</dbReference>
<feature type="transmembrane region" description="Helical" evidence="6">
    <location>
        <begin position="316"/>
        <end position="340"/>
    </location>
</feature>
<evidence type="ECO:0000256" key="4">
    <source>
        <dbReference type="ARBA" id="ARBA00022989"/>
    </source>
</evidence>
<gene>
    <name evidence="8" type="ORF">WJX73_009477</name>
</gene>
<dbReference type="PANTHER" id="PTHR22950">
    <property type="entry name" value="AMINO ACID TRANSPORTER"/>
    <property type="match status" value="1"/>
</dbReference>
<comment type="caution">
    <text evidence="8">The sequence shown here is derived from an EMBL/GenBank/DDBJ whole genome shotgun (WGS) entry which is preliminary data.</text>
</comment>
<keyword evidence="2 6" id="KW-0812">Transmembrane</keyword>
<evidence type="ECO:0000259" key="7">
    <source>
        <dbReference type="Pfam" id="PF01490"/>
    </source>
</evidence>
<evidence type="ECO:0000256" key="5">
    <source>
        <dbReference type="ARBA" id="ARBA00023136"/>
    </source>
</evidence>
<proteinExistence type="predicted"/>
<feature type="domain" description="Amino acid transporter transmembrane" evidence="7">
    <location>
        <begin position="103"/>
        <end position="343"/>
    </location>
</feature>
<keyword evidence="3" id="KW-0029">Amino-acid transport</keyword>
<feature type="transmembrane region" description="Helical" evidence="6">
    <location>
        <begin position="206"/>
        <end position="228"/>
    </location>
</feature>
<dbReference type="Pfam" id="PF01490">
    <property type="entry name" value="Aa_trans"/>
    <property type="match status" value="1"/>
</dbReference>
<dbReference type="GO" id="GO:0015179">
    <property type="term" value="F:L-amino acid transmembrane transporter activity"/>
    <property type="evidence" value="ECO:0007669"/>
    <property type="project" value="TreeGrafter"/>
</dbReference>
<feature type="transmembrane region" description="Helical" evidence="6">
    <location>
        <begin position="172"/>
        <end position="190"/>
    </location>
</feature>
<keyword evidence="9" id="KW-1185">Reference proteome</keyword>
<dbReference type="AlphaFoldDB" id="A0AAW1PJM9"/>
<feature type="transmembrane region" description="Helical" evidence="6">
    <location>
        <begin position="240"/>
        <end position="262"/>
    </location>
</feature>
<organism evidence="8 9">
    <name type="scientific">Symbiochloris irregularis</name>
    <dbReference type="NCBI Taxonomy" id="706552"/>
    <lineage>
        <taxon>Eukaryota</taxon>
        <taxon>Viridiplantae</taxon>
        <taxon>Chlorophyta</taxon>
        <taxon>core chlorophytes</taxon>
        <taxon>Trebouxiophyceae</taxon>
        <taxon>Trebouxiales</taxon>
        <taxon>Trebouxiaceae</taxon>
        <taxon>Symbiochloris</taxon>
    </lineage>
</organism>
<dbReference type="EMBL" id="JALJOQ010000016">
    <property type="protein sequence ID" value="KAK9809814.1"/>
    <property type="molecule type" value="Genomic_DNA"/>
</dbReference>
<feature type="transmembrane region" description="Helical" evidence="6">
    <location>
        <begin position="52"/>
        <end position="76"/>
    </location>
</feature>
<evidence type="ECO:0000256" key="2">
    <source>
        <dbReference type="ARBA" id="ARBA00022692"/>
    </source>
</evidence>
<dbReference type="PANTHER" id="PTHR22950:SF702">
    <property type="entry name" value="AMINO ACID TRANSPORTER PROTEIN"/>
    <property type="match status" value="1"/>
</dbReference>